<accession>W7Y0T7</accession>
<dbReference type="eggNOG" id="COG1785">
    <property type="taxonomic scope" value="Bacteria"/>
</dbReference>
<dbReference type="Pfam" id="PF00245">
    <property type="entry name" value="Alk_phosphatase"/>
    <property type="match status" value="1"/>
</dbReference>
<dbReference type="AlphaFoldDB" id="W7Y0T7"/>
<dbReference type="InterPro" id="IPR017850">
    <property type="entry name" value="Alkaline_phosphatase_core_sf"/>
</dbReference>
<gene>
    <name evidence="6" type="ORF">JCM21142_83248</name>
</gene>
<feature type="binding site" evidence="3">
    <location>
        <position position="409"/>
    </location>
    <ligand>
        <name>Zn(2+)</name>
        <dbReference type="ChEBI" id="CHEBI:29105"/>
        <label>2</label>
    </ligand>
</feature>
<keyword evidence="3" id="KW-0460">Magnesium</keyword>
<evidence type="ECO:0000256" key="2">
    <source>
        <dbReference type="PIRSR" id="PIRSR601952-1"/>
    </source>
</evidence>
<feature type="signal peptide" evidence="5">
    <location>
        <begin position="1"/>
        <end position="19"/>
    </location>
</feature>
<feature type="binding site" evidence="3">
    <location>
        <position position="114"/>
    </location>
    <ligand>
        <name>Zn(2+)</name>
        <dbReference type="ChEBI" id="CHEBI:29105"/>
        <label>2</label>
    </ligand>
</feature>
<keyword evidence="3" id="KW-0862">Zinc</keyword>
<feature type="chain" id="PRO_5004904063" evidence="5">
    <location>
        <begin position="20"/>
        <end position="510"/>
    </location>
</feature>
<dbReference type="SUPFAM" id="SSF53649">
    <property type="entry name" value="Alkaline phosphatase-like"/>
    <property type="match status" value="1"/>
</dbReference>
<dbReference type="STRING" id="869213.GCA_000517085_02026"/>
<dbReference type="CDD" id="cd16012">
    <property type="entry name" value="ALP"/>
    <property type="match status" value="1"/>
</dbReference>
<reference evidence="6 7" key="1">
    <citation type="journal article" date="2014" name="Genome Announc.">
        <title>Draft Genome Sequence of Cytophaga fermentans JCM 21142T, a Facultative Anaerobe Isolated from Marine Mud.</title>
        <authorList>
            <person name="Starns D."/>
            <person name="Oshima K."/>
            <person name="Suda W."/>
            <person name="Iino T."/>
            <person name="Yuki M."/>
            <person name="Inoue J."/>
            <person name="Kitamura K."/>
            <person name="Iida T."/>
            <person name="Darby A."/>
            <person name="Hattori M."/>
            <person name="Ohkuma M."/>
        </authorList>
    </citation>
    <scope>NUCLEOTIDE SEQUENCE [LARGE SCALE GENOMIC DNA]</scope>
    <source>
        <strain evidence="6 7">JCM 21142</strain>
    </source>
</reference>
<feature type="binding site" evidence="3">
    <location>
        <position position="214"/>
    </location>
    <ligand>
        <name>Mg(2+)</name>
        <dbReference type="ChEBI" id="CHEBI:18420"/>
    </ligand>
</feature>
<dbReference type="PANTHER" id="PTHR11596">
    <property type="entry name" value="ALKALINE PHOSPHATASE"/>
    <property type="match status" value="1"/>
</dbReference>
<dbReference type="Gene3D" id="1.10.1200.140">
    <property type="entry name" value="Alkaline phosphatase, crown domain"/>
    <property type="match status" value="1"/>
</dbReference>
<protein>
    <submittedName>
        <fullName evidence="6">Alkaline phosphatase 3</fullName>
    </submittedName>
</protein>
<evidence type="ECO:0000313" key="7">
    <source>
        <dbReference type="Proteomes" id="UP000019402"/>
    </source>
</evidence>
<comment type="caution">
    <text evidence="6">The sequence shown here is derived from an EMBL/GenBank/DDBJ whole genome shotgun (WGS) entry which is preliminary data.</text>
</comment>
<evidence type="ECO:0000313" key="6">
    <source>
        <dbReference type="EMBL" id="GAF04540.1"/>
    </source>
</evidence>
<feature type="binding site" evidence="3">
    <location>
        <position position="366"/>
    </location>
    <ligand>
        <name>Zn(2+)</name>
        <dbReference type="ChEBI" id="CHEBI:29105"/>
        <label>2</label>
    </ligand>
</feature>
<dbReference type="InterPro" id="IPR042085">
    <property type="entry name" value="Ap_crown"/>
</dbReference>
<feature type="active site" description="Phosphoserine intermediate" evidence="2">
    <location>
        <position position="163"/>
    </location>
</feature>
<name>W7Y0T7_9BACT</name>
<keyword evidence="3" id="KW-0479">Metal-binding</keyword>
<feature type="binding site" evidence="3">
    <location>
        <position position="410"/>
    </location>
    <ligand>
        <name>Zn(2+)</name>
        <dbReference type="ChEBI" id="CHEBI:29105"/>
        <label>2</label>
    </ligand>
</feature>
<feature type="binding site" evidence="3">
    <location>
        <position position="361"/>
    </location>
    <ligand>
        <name>Mg(2+)</name>
        <dbReference type="ChEBI" id="CHEBI:18420"/>
    </ligand>
</feature>
<feature type="binding site" evidence="3">
    <location>
        <position position="114"/>
    </location>
    <ligand>
        <name>Mg(2+)</name>
        <dbReference type="ChEBI" id="CHEBI:18420"/>
    </ligand>
</feature>
<dbReference type="PRINTS" id="PR00113">
    <property type="entry name" value="ALKPHPHTASE"/>
</dbReference>
<proteinExistence type="inferred from homology"/>
<evidence type="ECO:0000256" key="1">
    <source>
        <dbReference type="ARBA" id="ARBA00022553"/>
    </source>
</evidence>
<feature type="binding site" evidence="3">
    <location>
        <position position="370"/>
    </location>
    <ligand>
        <name>Zn(2+)</name>
        <dbReference type="ChEBI" id="CHEBI:29105"/>
        <label>2</label>
    </ligand>
</feature>
<sequence length="510" mass="56557">MIRKILSITLLVFSSYVPAFSQSILADSLAMYCPETSIWYPHSTPYYLYKGATFSQSQVVWSTSFHTATPIPIGSVGPKKYTKQLKGIISNTQIAEVMKQAVENKVNVILVIGDGMGPVHMTLPVYMRKANGDQQITMFEKIMKEGDCGYVLTNPAGGLVTGSAAAGTAIATGTKTRMDMVGVDTIGKPLVSVMDIAVRRGMKTALVTDAAITDATPAAFYGHSIDRNNETEIARQLAEDNRIDIIFGGGAENFIPHDSRFKDMEGFEDSHFSQSMSARKDDKNLLDIFMKKQYKMVHNTSQMEQLKVGSPVVGFFSVGGLPAPIDRNLQNKEIPTVAQMSKKALELVSNNHKNGFFTMIECARIDWEAHANDVGAVYRAVVEMDEVLKDAYVLYQQRPKKTLLIFCADHETGGLGIAYRKVDSDEKESFKCVNGEMWETITKALSFENFRKMAAQDRSLSQIFGMSDSPRALKENVEKHTGYTISDYQAEKIFEASHKGEKMPKYAIPQ</sequence>
<evidence type="ECO:0000256" key="4">
    <source>
        <dbReference type="RuleBase" id="RU003946"/>
    </source>
</evidence>
<organism evidence="6 7">
    <name type="scientific">Saccharicrinis fermentans DSM 9555 = JCM 21142</name>
    <dbReference type="NCBI Taxonomy" id="869213"/>
    <lineage>
        <taxon>Bacteria</taxon>
        <taxon>Pseudomonadati</taxon>
        <taxon>Bacteroidota</taxon>
        <taxon>Bacteroidia</taxon>
        <taxon>Marinilabiliales</taxon>
        <taxon>Marinilabiliaceae</taxon>
        <taxon>Saccharicrinis</taxon>
    </lineage>
</organism>
<comment type="similarity">
    <text evidence="4">Belongs to the alkaline phosphatase family.</text>
</comment>
<comment type="cofactor">
    <cofactor evidence="3">
        <name>Mg(2+)</name>
        <dbReference type="ChEBI" id="CHEBI:18420"/>
    </cofactor>
    <text evidence="3">Binds 1 Mg(2+) ion.</text>
</comment>
<dbReference type="GO" id="GO:0046872">
    <property type="term" value="F:metal ion binding"/>
    <property type="evidence" value="ECO:0007669"/>
    <property type="project" value="UniProtKB-KW"/>
</dbReference>
<keyword evidence="5" id="KW-0732">Signal</keyword>
<keyword evidence="1" id="KW-0597">Phosphoprotein</keyword>
<evidence type="ECO:0000256" key="3">
    <source>
        <dbReference type="PIRSR" id="PIRSR601952-2"/>
    </source>
</evidence>
<evidence type="ECO:0000256" key="5">
    <source>
        <dbReference type="SAM" id="SignalP"/>
    </source>
</evidence>
<dbReference type="Gene3D" id="3.40.720.10">
    <property type="entry name" value="Alkaline Phosphatase, subunit A"/>
    <property type="match status" value="1"/>
</dbReference>
<dbReference type="PANTHER" id="PTHR11596:SF5">
    <property type="entry name" value="ALKALINE PHOSPHATASE"/>
    <property type="match status" value="1"/>
</dbReference>
<keyword evidence="7" id="KW-1185">Reference proteome</keyword>
<dbReference type="EMBL" id="BAMD01000048">
    <property type="protein sequence ID" value="GAF04540.1"/>
    <property type="molecule type" value="Genomic_DNA"/>
</dbReference>
<dbReference type="InterPro" id="IPR001952">
    <property type="entry name" value="Alkaline_phosphatase"/>
</dbReference>
<comment type="cofactor">
    <cofactor evidence="3">
        <name>Zn(2+)</name>
        <dbReference type="ChEBI" id="CHEBI:29105"/>
    </cofactor>
    <text evidence="3">Binds 2 Zn(2+) ions.</text>
</comment>
<dbReference type="Proteomes" id="UP000019402">
    <property type="component" value="Unassembled WGS sequence"/>
</dbReference>
<dbReference type="SMART" id="SM00098">
    <property type="entry name" value="alkPPc"/>
    <property type="match status" value="1"/>
</dbReference>
<dbReference type="GO" id="GO:0004035">
    <property type="term" value="F:alkaline phosphatase activity"/>
    <property type="evidence" value="ECO:0007669"/>
    <property type="project" value="TreeGrafter"/>
</dbReference>
<feature type="binding site" evidence="3">
    <location>
        <position position="216"/>
    </location>
    <ligand>
        <name>Mg(2+)</name>
        <dbReference type="ChEBI" id="CHEBI:18420"/>
    </ligand>
</feature>